<proteinExistence type="inferred from homology"/>
<feature type="transmembrane region" description="Helical" evidence="6">
    <location>
        <begin position="424"/>
        <end position="450"/>
    </location>
</feature>
<feature type="transmembrane region" description="Helical" evidence="6">
    <location>
        <begin position="354"/>
        <end position="374"/>
    </location>
</feature>
<dbReference type="Pfam" id="PF01490">
    <property type="entry name" value="Aa_trans"/>
    <property type="match status" value="1"/>
</dbReference>
<reference evidence="8" key="2">
    <citation type="submission" date="2023-01" db="EMBL/GenBank/DDBJ databases">
        <authorList>
            <person name="Petersen C."/>
        </authorList>
    </citation>
    <scope>NUCLEOTIDE SEQUENCE</scope>
    <source>
        <strain evidence="8">IBT 12815</strain>
    </source>
</reference>
<comment type="subcellular location">
    <subcellularLocation>
        <location evidence="1">Membrane</location>
        <topology evidence="1">Multi-pass membrane protein</topology>
    </subcellularLocation>
</comment>
<dbReference type="GeneID" id="81589474"/>
<keyword evidence="4 6" id="KW-1133">Transmembrane helix</keyword>
<evidence type="ECO:0000256" key="3">
    <source>
        <dbReference type="ARBA" id="ARBA00022692"/>
    </source>
</evidence>
<feature type="transmembrane region" description="Helical" evidence="6">
    <location>
        <begin position="57"/>
        <end position="77"/>
    </location>
</feature>
<dbReference type="PANTHER" id="PTHR22950">
    <property type="entry name" value="AMINO ACID TRANSPORTER"/>
    <property type="match status" value="1"/>
</dbReference>
<feature type="transmembrane region" description="Helical" evidence="6">
    <location>
        <begin position="162"/>
        <end position="181"/>
    </location>
</feature>
<dbReference type="PANTHER" id="PTHR22950:SF479">
    <property type="entry name" value="AMINO ACID TRANSPORTER (EUROFUNG)-RELATED"/>
    <property type="match status" value="1"/>
</dbReference>
<keyword evidence="5 6" id="KW-0472">Membrane</keyword>
<feature type="transmembrane region" description="Helical" evidence="6">
    <location>
        <begin position="310"/>
        <end position="334"/>
    </location>
</feature>
<dbReference type="RefSeq" id="XP_056751308.1">
    <property type="nucleotide sequence ID" value="XM_056899232.1"/>
</dbReference>
<evidence type="ECO:0000256" key="5">
    <source>
        <dbReference type="ARBA" id="ARBA00023136"/>
    </source>
</evidence>
<evidence type="ECO:0000313" key="8">
    <source>
        <dbReference type="EMBL" id="KAJ5598093.1"/>
    </source>
</evidence>
<dbReference type="AlphaFoldDB" id="A0AAD6E159"/>
<keyword evidence="3 6" id="KW-0812">Transmembrane</keyword>
<evidence type="ECO:0000256" key="4">
    <source>
        <dbReference type="ARBA" id="ARBA00022989"/>
    </source>
</evidence>
<dbReference type="EMBL" id="JAQJAE010000004">
    <property type="protein sequence ID" value="KAJ5598093.1"/>
    <property type="molecule type" value="Genomic_DNA"/>
</dbReference>
<dbReference type="GO" id="GO:0016020">
    <property type="term" value="C:membrane"/>
    <property type="evidence" value="ECO:0007669"/>
    <property type="project" value="UniProtKB-SubCell"/>
</dbReference>
<organism evidence="8 9">
    <name type="scientific">Penicillium hordei</name>
    <dbReference type="NCBI Taxonomy" id="40994"/>
    <lineage>
        <taxon>Eukaryota</taxon>
        <taxon>Fungi</taxon>
        <taxon>Dikarya</taxon>
        <taxon>Ascomycota</taxon>
        <taxon>Pezizomycotina</taxon>
        <taxon>Eurotiomycetes</taxon>
        <taxon>Eurotiomycetidae</taxon>
        <taxon>Eurotiales</taxon>
        <taxon>Aspergillaceae</taxon>
        <taxon>Penicillium</taxon>
    </lineage>
</organism>
<evidence type="ECO:0000256" key="2">
    <source>
        <dbReference type="ARBA" id="ARBA00008066"/>
    </source>
</evidence>
<dbReference type="GO" id="GO:0015179">
    <property type="term" value="F:L-amino acid transmembrane transporter activity"/>
    <property type="evidence" value="ECO:0007669"/>
    <property type="project" value="TreeGrafter"/>
</dbReference>
<name>A0AAD6E159_9EURO</name>
<reference evidence="8" key="1">
    <citation type="journal article" date="2023" name="IMA Fungus">
        <title>Comparative genomic study of the Penicillium genus elucidates a diverse pangenome and 15 lateral gene transfer events.</title>
        <authorList>
            <person name="Petersen C."/>
            <person name="Sorensen T."/>
            <person name="Nielsen M.R."/>
            <person name="Sondergaard T.E."/>
            <person name="Sorensen J.L."/>
            <person name="Fitzpatrick D.A."/>
            <person name="Frisvad J.C."/>
            <person name="Nielsen K.L."/>
        </authorList>
    </citation>
    <scope>NUCLEOTIDE SEQUENCE</scope>
    <source>
        <strain evidence="8">IBT 12815</strain>
    </source>
</reference>
<dbReference type="InterPro" id="IPR013057">
    <property type="entry name" value="AA_transpt_TM"/>
</dbReference>
<evidence type="ECO:0000259" key="7">
    <source>
        <dbReference type="Pfam" id="PF01490"/>
    </source>
</evidence>
<feature type="transmembrane region" description="Helical" evidence="6">
    <location>
        <begin position="83"/>
        <end position="101"/>
    </location>
</feature>
<feature type="transmembrane region" description="Helical" evidence="6">
    <location>
        <begin position="188"/>
        <end position="212"/>
    </location>
</feature>
<sequence length="476" mass="51671">MSLGANHANITDKKGTDDIIDYDQSGGEVVSQKERYHDHERAIQGNEHFHRLGWKRLTIVLIVQSIALGSLSLPAAFATLGMVAGVILCIGLGLIAIYASYMVGLTKLKYPHVAHYVDFGHLLLGGFGDKLFSVAFIALMTLTVGSHCLTGKLAFATLSDNTACALIFSAVSAVILFAFAIPPSFAELSILGFIDFGSIIVAIGVCIIATGVQQGDSTTRPWSAWPQNDLNLSKAFVAISNIAFAYAFAASQPSFMDEMHTPEDFTKSISTLGIVQVTIYTLTAAIIYAFVGQDVSSPALLSAGPLYAKIAFGIALPVIFISGSINTTVACRYIHGRMYQNSVVRYVNTTKGWVTWLTIVAIITIIAWIIAEAIPFFSELLAICGCLLVSGFSFYVPPIMWFFLLKEGSWHEKHNIRHAFLNLLVFLVGICILGCGLYASITGVVSYSLFDTNGRNYTDLADVCIPNRFHKQTVFL</sequence>
<feature type="transmembrane region" description="Helical" evidence="6">
    <location>
        <begin position="380"/>
        <end position="404"/>
    </location>
</feature>
<dbReference type="Proteomes" id="UP001213799">
    <property type="component" value="Unassembled WGS sequence"/>
</dbReference>
<evidence type="ECO:0000256" key="6">
    <source>
        <dbReference type="SAM" id="Phobius"/>
    </source>
</evidence>
<comment type="caution">
    <text evidence="8">The sequence shown here is derived from an EMBL/GenBank/DDBJ whole genome shotgun (WGS) entry which is preliminary data.</text>
</comment>
<gene>
    <name evidence="8" type="ORF">N7537_008177</name>
</gene>
<feature type="domain" description="Amino acid transporter transmembrane" evidence="7">
    <location>
        <begin position="51"/>
        <end position="441"/>
    </location>
</feature>
<evidence type="ECO:0000256" key="1">
    <source>
        <dbReference type="ARBA" id="ARBA00004141"/>
    </source>
</evidence>
<protein>
    <recommendedName>
        <fullName evidence="7">Amino acid transporter transmembrane domain-containing protein</fullName>
    </recommendedName>
</protein>
<keyword evidence="9" id="KW-1185">Reference proteome</keyword>
<evidence type="ECO:0000313" key="9">
    <source>
        <dbReference type="Proteomes" id="UP001213799"/>
    </source>
</evidence>
<comment type="similarity">
    <text evidence="2">Belongs to the amino acid/polyamine transporter 2 family.</text>
</comment>
<accession>A0AAD6E159</accession>
<feature type="transmembrane region" description="Helical" evidence="6">
    <location>
        <begin position="269"/>
        <end position="290"/>
    </location>
</feature>